<proteinExistence type="predicted"/>
<sequence>MSTPLNQAESDLSDSTQSSSEESEHKASNTPLNKRDWKLDSANFIELLELNGKTPFIDKTLLIKEFLKSGKKRVLVTAPRCFGKTINISMLQHFLEIQTKEKPTDKNERFQKRLQRTQNYKLFSENNLKIMQETKIVRKHFGRYPVISVSFKCESYVSSYQRAFELCKKVIVEAFNQHAYLRYSPKLLPEDKQHCKRWRKNYLEGFVPRDVFNGLNTLASYLYKHFEKKVFLLIDDYDGIINQAMLRPEIRDRLKDIIQDCTSIIKNAAYEHYVQGVFITGISHMGLSGTSINRYKFLGRHQFVDFYGLTGEEVEELLTDTCGLTEEQVGTARRKYGGYFSVSGRQIYNLLSLLEYASDPDARNQYYSWKNTGVIIGLENAFKIADIREMIERRLLLNRVIPVTTGTMTVDETVDLATLIKGQVLQKPEYYKSSIFFLFLLDQGYLAHADEKCFKDGNYWLMLPNEEIRQVVVERIIAYNIGNCGLKKTSYLREYFAEICETRFEPREFIEFTDCLSKCFNLPKFITESSTDAAFNRNDGYVDSGASMYLTARKDWLEDVHESGHYGS</sequence>
<dbReference type="PANTHER" id="PTHR34825:SF1">
    <property type="entry name" value="AAA-ATPASE-LIKE DOMAIN-CONTAINING PROTEIN"/>
    <property type="match status" value="1"/>
</dbReference>
<evidence type="ECO:0000313" key="4">
    <source>
        <dbReference type="Proteomes" id="UP000801492"/>
    </source>
</evidence>
<dbReference type="EMBL" id="VTPC01003380">
    <property type="protein sequence ID" value="KAF2898609.1"/>
    <property type="molecule type" value="Genomic_DNA"/>
</dbReference>
<dbReference type="SUPFAM" id="SSF52540">
    <property type="entry name" value="P-loop containing nucleoside triphosphate hydrolases"/>
    <property type="match status" value="1"/>
</dbReference>
<accession>A0A8K0D679</accession>
<dbReference type="Proteomes" id="UP000801492">
    <property type="component" value="Unassembled WGS sequence"/>
</dbReference>
<dbReference type="InterPro" id="IPR027417">
    <property type="entry name" value="P-loop_NTPase"/>
</dbReference>
<feature type="domain" description="AAA-ATPase-like" evidence="2">
    <location>
        <begin position="53"/>
        <end position="287"/>
    </location>
</feature>
<evidence type="ECO:0000256" key="1">
    <source>
        <dbReference type="SAM" id="MobiDB-lite"/>
    </source>
</evidence>
<dbReference type="Pfam" id="PF09820">
    <property type="entry name" value="AAA-ATPase_like"/>
    <property type="match status" value="1"/>
</dbReference>
<feature type="compositionally biased region" description="Low complexity" evidence="1">
    <location>
        <begin position="9"/>
        <end position="20"/>
    </location>
</feature>
<feature type="compositionally biased region" description="Basic and acidic residues" evidence="1">
    <location>
        <begin position="22"/>
        <end position="32"/>
    </location>
</feature>
<dbReference type="InterPro" id="IPR018631">
    <property type="entry name" value="AAA-ATPase-like_dom"/>
</dbReference>
<dbReference type="AlphaFoldDB" id="A0A8K0D679"/>
<feature type="region of interest" description="Disordered" evidence="1">
    <location>
        <begin position="1"/>
        <end position="32"/>
    </location>
</feature>
<gene>
    <name evidence="3" type="ORF">ILUMI_07555</name>
</gene>
<evidence type="ECO:0000313" key="3">
    <source>
        <dbReference type="EMBL" id="KAF2898609.1"/>
    </source>
</evidence>
<organism evidence="3 4">
    <name type="scientific">Ignelater luminosus</name>
    <name type="common">Cucubano</name>
    <name type="synonym">Pyrophorus luminosus</name>
    <dbReference type="NCBI Taxonomy" id="2038154"/>
    <lineage>
        <taxon>Eukaryota</taxon>
        <taxon>Metazoa</taxon>
        <taxon>Ecdysozoa</taxon>
        <taxon>Arthropoda</taxon>
        <taxon>Hexapoda</taxon>
        <taxon>Insecta</taxon>
        <taxon>Pterygota</taxon>
        <taxon>Neoptera</taxon>
        <taxon>Endopterygota</taxon>
        <taxon>Coleoptera</taxon>
        <taxon>Polyphaga</taxon>
        <taxon>Elateriformia</taxon>
        <taxon>Elateroidea</taxon>
        <taxon>Elateridae</taxon>
        <taxon>Agrypninae</taxon>
        <taxon>Pyrophorini</taxon>
        <taxon>Ignelater</taxon>
    </lineage>
</organism>
<keyword evidence="4" id="KW-1185">Reference proteome</keyword>
<comment type="caution">
    <text evidence="3">The sequence shown here is derived from an EMBL/GenBank/DDBJ whole genome shotgun (WGS) entry which is preliminary data.</text>
</comment>
<evidence type="ECO:0000259" key="2">
    <source>
        <dbReference type="Pfam" id="PF09820"/>
    </source>
</evidence>
<reference evidence="3" key="1">
    <citation type="submission" date="2019-08" db="EMBL/GenBank/DDBJ databases">
        <title>The genome of the North American firefly Photinus pyralis.</title>
        <authorList>
            <consortium name="Photinus pyralis genome working group"/>
            <person name="Fallon T.R."/>
            <person name="Sander Lower S.E."/>
            <person name="Weng J.-K."/>
        </authorList>
    </citation>
    <scope>NUCLEOTIDE SEQUENCE</scope>
    <source>
        <strain evidence="3">TRF0915ILg1</strain>
        <tissue evidence="3">Whole body</tissue>
    </source>
</reference>
<dbReference type="PANTHER" id="PTHR34825">
    <property type="entry name" value="CONSERVED PROTEIN, WITH A WEAK D-GALACTARATE DEHYDRATASE/ALTRONATE HYDROLASE DOMAIN"/>
    <property type="match status" value="1"/>
</dbReference>
<dbReference type="OrthoDB" id="10057079at2759"/>
<protein>
    <recommendedName>
        <fullName evidence="2">AAA-ATPase-like domain-containing protein</fullName>
    </recommendedName>
</protein>
<name>A0A8K0D679_IGNLU</name>